<gene>
    <name evidence="10" type="ORF">PACLA_8A084489</name>
</gene>
<dbReference type="GO" id="GO:0004181">
    <property type="term" value="F:metallocarboxypeptidase activity"/>
    <property type="evidence" value="ECO:0007669"/>
    <property type="project" value="InterPro"/>
</dbReference>
<dbReference type="GO" id="GO:0008270">
    <property type="term" value="F:zinc ion binding"/>
    <property type="evidence" value="ECO:0007669"/>
    <property type="project" value="InterPro"/>
</dbReference>
<keyword evidence="11" id="KW-1185">Reference proteome</keyword>
<dbReference type="SUPFAM" id="SSF49464">
    <property type="entry name" value="Carboxypeptidase regulatory domain-like"/>
    <property type="match status" value="2"/>
</dbReference>
<dbReference type="GO" id="GO:0006518">
    <property type="term" value="P:peptide metabolic process"/>
    <property type="evidence" value="ECO:0007669"/>
    <property type="project" value="TreeGrafter"/>
</dbReference>
<dbReference type="PROSITE" id="PS52035">
    <property type="entry name" value="PEPTIDASE_M14"/>
    <property type="match status" value="1"/>
</dbReference>
<dbReference type="OrthoDB" id="10249045at2759"/>
<dbReference type="InterPro" id="IPR057247">
    <property type="entry name" value="CARBOXYPEPT_ZN_2"/>
</dbReference>
<evidence type="ECO:0000256" key="2">
    <source>
        <dbReference type="ARBA" id="ARBA00005988"/>
    </source>
</evidence>
<dbReference type="InterPro" id="IPR008969">
    <property type="entry name" value="CarboxyPept-like_regulatory"/>
</dbReference>
<feature type="non-terminal residue" evidence="10">
    <location>
        <position position="1"/>
    </location>
</feature>
<dbReference type="Gene3D" id="2.60.40.1120">
    <property type="entry name" value="Carboxypeptidase-like, regulatory domain"/>
    <property type="match status" value="2"/>
</dbReference>
<dbReference type="PROSITE" id="PS00133">
    <property type="entry name" value="CARBOXYPEPT_ZN_2"/>
    <property type="match status" value="1"/>
</dbReference>
<comment type="similarity">
    <text evidence="2 8">Belongs to the peptidase M14 family.</text>
</comment>
<keyword evidence="6" id="KW-0862">Zinc</keyword>
<evidence type="ECO:0000256" key="4">
    <source>
        <dbReference type="ARBA" id="ARBA00022723"/>
    </source>
</evidence>
<evidence type="ECO:0000256" key="8">
    <source>
        <dbReference type="PROSITE-ProRule" id="PRU01379"/>
    </source>
</evidence>
<evidence type="ECO:0000256" key="3">
    <source>
        <dbReference type="ARBA" id="ARBA00022645"/>
    </source>
</evidence>
<sequence>YPLDAKVEPGARAKKFTTADDDILRELALTYSEHYPDMHSGHGCSSKTPTQFPSGVTNGAGWRELPYSLQDYAYLDLNILTITPHIHCCHYVSEAELPKLYKDNEPSLLAMLDKTRQAVKGDISDKLRTPLRNSYLAIHGRNTIINVTKDYGSFYRVLPQGRYKLIAHAPGYSSVIKEVAVGPEVKTSALFSLNKFVTNYKYHKPGEIEGLLGELSKHCSDVMRLYTIGKTVDERLIHVVELSDNPGIHEPGEPEFKYVAGVHGNERVGPEMLLLLVRYLCMNYGSDDIVTKLVNTTRIHILPMLNVDGATKAREGDCTSEIGHPNANGVDLDDFYPGKFNTKKSQPETSAIINWLDSHQFVLSATLHGGTLLATYPFDSSQTPSNHGEADDAIFQHLASGYAKVHPTMHYGQPSCPGLAVNDKFPKGIAPGSKWKSKISSMKDYNYMQKNCFEVSIYLGCCKFPYANTLQNFWAVNKKPLIYYMYQVHRGIKGFVMDENNKPLPGATIKITGLVHTVRSGKDGDYWRLLTAGLYQVTASAEHYEKVTKEVRVADALKATVVSFRLAKGKPIPKKSMLFFGMKHLPLIAIACLIGIIVALTLFGLVRFLRRHERRKDFAKRNGRNAYKDEYEREVALKSFNSKALLRNEYSDDSEEDELEEYVVQGRSYRKS</sequence>
<dbReference type="Proteomes" id="UP001152795">
    <property type="component" value="Unassembled WGS sequence"/>
</dbReference>
<dbReference type="Gene3D" id="3.40.630.10">
    <property type="entry name" value="Zn peptidases"/>
    <property type="match status" value="2"/>
</dbReference>
<dbReference type="InterPro" id="IPR050753">
    <property type="entry name" value="Peptidase_M14_domain"/>
</dbReference>
<dbReference type="Pfam" id="PF13620">
    <property type="entry name" value="CarboxypepD_reg"/>
    <property type="match status" value="1"/>
</dbReference>
<keyword evidence="4" id="KW-0479">Metal-binding</keyword>
<dbReference type="EMBL" id="CACRXK020010070">
    <property type="protein sequence ID" value="CAB4018581.1"/>
    <property type="molecule type" value="Genomic_DNA"/>
</dbReference>
<evidence type="ECO:0000256" key="5">
    <source>
        <dbReference type="ARBA" id="ARBA00022801"/>
    </source>
</evidence>
<dbReference type="AlphaFoldDB" id="A0A6S7JQN6"/>
<dbReference type="CDD" id="cd11308">
    <property type="entry name" value="Peptidase_M14NE-CP-C_like"/>
    <property type="match status" value="1"/>
</dbReference>
<dbReference type="PANTHER" id="PTHR11532:SF73">
    <property type="entry name" value="CARBOXYPEPTIDASE D"/>
    <property type="match status" value="1"/>
</dbReference>
<keyword evidence="3 10" id="KW-0645">Protease</keyword>
<comment type="cofactor">
    <cofactor evidence="1">
        <name>Zn(2+)</name>
        <dbReference type="ChEBI" id="CHEBI:29105"/>
    </cofactor>
</comment>
<proteinExistence type="inferred from homology"/>
<dbReference type="GO" id="GO:0016485">
    <property type="term" value="P:protein processing"/>
    <property type="evidence" value="ECO:0007669"/>
    <property type="project" value="TreeGrafter"/>
</dbReference>
<keyword evidence="7" id="KW-0325">Glycoprotein</keyword>
<dbReference type="InterPro" id="IPR057246">
    <property type="entry name" value="CARBOXYPEPT_ZN_1"/>
</dbReference>
<name>A0A6S7JQN6_PARCT</name>
<dbReference type="PRINTS" id="PR00765">
    <property type="entry name" value="CRBOXYPTASEA"/>
</dbReference>
<dbReference type="GO" id="GO:0005615">
    <property type="term" value="C:extracellular space"/>
    <property type="evidence" value="ECO:0007669"/>
    <property type="project" value="TreeGrafter"/>
</dbReference>
<accession>A0A6S7JQN6</accession>
<evidence type="ECO:0000259" key="9">
    <source>
        <dbReference type="PROSITE" id="PS52035"/>
    </source>
</evidence>
<comment type="caution">
    <text evidence="10">The sequence shown here is derived from an EMBL/GenBank/DDBJ whole genome shotgun (WGS) entry which is preliminary data.</text>
</comment>
<evidence type="ECO:0000256" key="6">
    <source>
        <dbReference type="ARBA" id="ARBA00022833"/>
    </source>
</evidence>
<dbReference type="SMART" id="SM00631">
    <property type="entry name" value="Zn_pept"/>
    <property type="match status" value="1"/>
</dbReference>
<feature type="domain" description="Peptidase M14" evidence="9">
    <location>
        <begin position="201"/>
        <end position="488"/>
    </location>
</feature>
<dbReference type="FunFam" id="3.40.630.10:FF:000026">
    <property type="entry name" value="Carboxypeptidase D"/>
    <property type="match status" value="1"/>
</dbReference>
<dbReference type="PROSITE" id="PS00132">
    <property type="entry name" value="CARBOXYPEPT_ZN_1"/>
    <property type="match status" value="1"/>
</dbReference>
<keyword evidence="5" id="KW-0378">Hydrolase</keyword>
<evidence type="ECO:0000313" key="11">
    <source>
        <dbReference type="Proteomes" id="UP001152795"/>
    </source>
</evidence>
<evidence type="ECO:0000313" key="10">
    <source>
        <dbReference type="EMBL" id="CAB4018581.1"/>
    </source>
</evidence>
<dbReference type="PANTHER" id="PTHR11532">
    <property type="entry name" value="PROTEASE M14 CARBOXYPEPTIDASE"/>
    <property type="match status" value="1"/>
</dbReference>
<protein>
    <submittedName>
        <fullName evidence="10">Carboxypeptidase D</fullName>
    </submittedName>
</protein>
<dbReference type="SUPFAM" id="SSF53187">
    <property type="entry name" value="Zn-dependent exopeptidases"/>
    <property type="match status" value="2"/>
</dbReference>
<organism evidence="10 11">
    <name type="scientific">Paramuricea clavata</name>
    <name type="common">Red gorgonian</name>
    <name type="synonym">Violescent sea-whip</name>
    <dbReference type="NCBI Taxonomy" id="317549"/>
    <lineage>
        <taxon>Eukaryota</taxon>
        <taxon>Metazoa</taxon>
        <taxon>Cnidaria</taxon>
        <taxon>Anthozoa</taxon>
        <taxon>Octocorallia</taxon>
        <taxon>Malacalcyonacea</taxon>
        <taxon>Plexauridae</taxon>
        <taxon>Paramuricea</taxon>
    </lineage>
</organism>
<dbReference type="InterPro" id="IPR000834">
    <property type="entry name" value="Peptidase_M14"/>
</dbReference>
<keyword evidence="3 10" id="KW-0121">Carboxypeptidase</keyword>
<dbReference type="Pfam" id="PF00246">
    <property type="entry name" value="Peptidase_M14"/>
    <property type="match status" value="2"/>
</dbReference>
<evidence type="ECO:0000256" key="1">
    <source>
        <dbReference type="ARBA" id="ARBA00001947"/>
    </source>
</evidence>
<evidence type="ECO:0000256" key="7">
    <source>
        <dbReference type="ARBA" id="ARBA00023180"/>
    </source>
</evidence>
<reference evidence="10" key="1">
    <citation type="submission" date="2020-04" db="EMBL/GenBank/DDBJ databases">
        <authorList>
            <person name="Alioto T."/>
            <person name="Alioto T."/>
            <person name="Gomez Garrido J."/>
        </authorList>
    </citation>
    <scope>NUCLEOTIDE SEQUENCE</scope>
    <source>
        <strain evidence="10">A484AB</strain>
    </source>
</reference>
<comment type="caution">
    <text evidence="8">Lacks conserved residue(s) required for the propagation of feature annotation.</text>
</comment>